<dbReference type="STRING" id="1237149.C900_00897"/>
<organism evidence="2 3">
    <name type="scientific">Fulvivirga imtechensis AK7</name>
    <dbReference type="NCBI Taxonomy" id="1237149"/>
    <lineage>
        <taxon>Bacteria</taxon>
        <taxon>Pseudomonadati</taxon>
        <taxon>Bacteroidota</taxon>
        <taxon>Cytophagia</taxon>
        <taxon>Cytophagales</taxon>
        <taxon>Fulvivirgaceae</taxon>
        <taxon>Fulvivirga</taxon>
    </lineage>
</organism>
<dbReference type="PROSITE" id="PS51549">
    <property type="entry name" value="DM13"/>
    <property type="match status" value="1"/>
</dbReference>
<sequence length="219" mass="23594">MNKIMALLLIFLCGCIGTDIIDDEMDEVIIIENIIDTLKVGDQHQFKARYLNNVGIETPTNFNWNSSDAAVISIEDSGIATAHQIGSVKLTVDAEGISESIEVAAGNKTSEAANERTANLVTVSSYPLTGTATLKKGDNGLILQLEDNFNTTSALPGLYVYLTNNVNTLNGALEVGKVTAFNGSQSYEITATTNLFEYNFVLFYCKPFVVPVGNGKLNP</sequence>
<reference evidence="2 3" key="1">
    <citation type="submission" date="2012-12" db="EMBL/GenBank/DDBJ databases">
        <title>Genome assembly of Fulvivirga imtechensis AK7.</title>
        <authorList>
            <person name="Nupur N."/>
            <person name="Khatri I."/>
            <person name="Kumar R."/>
            <person name="Subramanian S."/>
            <person name="Pinnaka A."/>
        </authorList>
    </citation>
    <scope>NUCLEOTIDE SEQUENCE [LARGE SCALE GENOMIC DNA]</scope>
    <source>
        <strain evidence="2 3">AK7</strain>
    </source>
</reference>
<proteinExistence type="predicted"/>
<dbReference type="EMBL" id="AMZN01000014">
    <property type="protein sequence ID" value="ELR72936.1"/>
    <property type="molecule type" value="Genomic_DNA"/>
</dbReference>
<evidence type="ECO:0000313" key="2">
    <source>
        <dbReference type="EMBL" id="ELR72936.1"/>
    </source>
</evidence>
<accession>L8JV81</accession>
<evidence type="ECO:0000313" key="3">
    <source>
        <dbReference type="Proteomes" id="UP000011135"/>
    </source>
</evidence>
<comment type="caution">
    <text evidence="2">The sequence shown here is derived from an EMBL/GenBank/DDBJ whole genome shotgun (WGS) entry which is preliminary data.</text>
</comment>
<dbReference type="Pfam" id="PF10517">
    <property type="entry name" value="DM13"/>
    <property type="match status" value="1"/>
</dbReference>
<evidence type="ECO:0000259" key="1">
    <source>
        <dbReference type="PROSITE" id="PS51549"/>
    </source>
</evidence>
<name>L8JV81_9BACT</name>
<dbReference type="Proteomes" id="UP000011135">
    <property type="component" value="Unassembled WGS sequence"/>
</dbReference>
<keyword evidence="3" id="KW-1185">Reference proteome</keyword>
<protein>
    <submittedName>
        <fullName evidence="2">Bacterial surface protein</fullName>
    </submittedName>
</protein>
<dbReference type="InterPro" id="IPR008964">
    <property type="entry name" value="Invasin/intimin_cell_adhesion"/>
</dbReference>
<dbReference type="OrthoDB" id="155521at2"/>
<gene>
    <name evidence="2" type="ORF">C900_00897</name>
</gene>
<dbReference type="eggNOG" id="COG5492">
    <property type="taxonomic scope" value="Bacteria"/>
</dbReference>
<dbReference type="AlphaFoldDB" id="L8JV81"/>
<dbReference type="RefSeq" id="WP_009578599.1">
    <property type="nucleotide sequence ID" value="NZ_AMZN01000014.1"/>
</dbReference>
<feature type="domain" description="DM13" evidence="1">
    <location>
        <begin position="118"/>
        <end position="218"/>
    </location>
</feature>
<dbReference type="PROSITE" id="PS51257">
    <property type="entry name" value="PROKAR_LIPOPROTEIN"/>
    <property type="match status" value="1"/>
</dbReference>
<dbReference type="Gene3D" id="2.60.40.1080">
    <property type="match status" value="1"/>
</dbReference>
<dbReference type="SUPFAM" id="SSF49373">
    <property type="entry name" value="Invasin/intimin cell-adhesion fragments"/>
    <property type="match status" value="1"/>
</dbReference>
<dbReference type="InterPro" id="IPR019545">
    <property type="entry name" value="DM13_domain"/>
</dbReference>